<feature type="region of interest" description="Disordered" evidence="1">
    <location>
        <begin position="45"/>
        <end position="109"/>
    </location>
</feature>
<keyword evidence="2" id="KW-0472">Membrane</keyword>
<evidence type="ECO:0000313" key="5">
    <source>
        <dbReference type="Proteomes" id="UP001079657"/>
    </source>
</evidence>
<dbReference type="CDD" id="cd10944">
    <property type="entry name" value="CE4_SmPgdA_like"/>
    <property type="match status" value="1"/>
</dbReference>
<name>A0ABT4CLQ6_9CLOT</name>
<evidence type="ECO:0000256" key="1">
    <source>
        <dbReference type="SAM" id="MobiDB-lite"/>
    </source>
</evidence>
<dbReference type="EMBL" id="JAPQES010000001">
    <property type="protein sequence ID" value="MCY6369981.1"/>
    <property type="molecule type" value="Genomic_DNA"/>
</dbReference>
<sequence length="317" mass="35742">MKHSRKKHKRKFISLLIFSVILFSTGFFIGNKHFNSTIVQASNSSEDSNVNLAKETSSNNITDEKAENNTLVNTNTAEKITSKPASTSITPNSNLDNNKKASADNVQAPKIKPTGDKEVFLTFDDGPSKKVTPQILKILDNYNVKASFFLVGRSAKTYPDLVKEEKAKAHAICNHTYSHNYGYLYSNPNNFIKDVKKCEDTLETILGTDSNKIIRFPGGGFYKKRASYRQMATDKGYKHIDWHVETGDARANHVPVDKLLSNLKEEMKNCSEKNKKHVVVLMHDIGTKQTTADALPQVIEYFQSQGYTFKTLEEYPF</sequence>
<evidence type="ECO:0000313" key="4">
    <source>
        <dbReference type="EMBL" id="MCY6369981.1"/>
    </source>
</evidence>
<dbReference type="Pfam" id="PF01522">
    <property type="entry name" value="Polysacc_deac_1"/>
    <property type="match status" value="1"/>
</dbReference>
<feature type="domain" description="NodB homology" evidence="3">
    <location>
        <begin position="117"/>
        <end position="310"/>
    </location>
</feature>
<dbReference type="PANTHER" id="PTHR10587:SF125">
    <property type="entry name" value="POLYSACCHARIDE DEACETYLASE YHEN-RELATED"/>
    <property type="match status" value="1"/>
</dbReference>
<dbReference type="Proteomes" id="UP001079657">
    <property type="component" value="Unassembled WGS sequence"/>
</dbReference>
<comment type="caution">
    <text evidence="4">The sequence shown here is derived from an EMBL/GenBank/DDBJ whole genome shotgun (WGS) entry which is preliminary data.</text>
</comment>
<gene>
    <name evidence="4" type="ORF">OXH55_05000</name>
</gene>
<dbReference type="PROSITE" id="PS51677">
    <property type="entry name" value="NODB"/>
    <property type="match status" value="1"/>
</dbReference>
<feature type="compositionally biased region" description="Polar residues" evidence="1">
    <location>
        <begin position="68"/>
        <end position="96"/>
    </location>
</feature>
<accession>A0ABT4CLQ6</accession>
<evidence type="ECO:0000259" key="3">
    <source>
        <dbReference type="PROSITE" id="PS51677"/>
    </source>
</evidence>
<keyword evidence="2" id="KW-1133">Transmembrane helix</keyword>
<feature type="compositionally biased region" description="Polar residues" evidence="1">
    <location>
        <begin position="45"/>
        <end position="61"/>
    </location>
</feature>
<reference evidence="4" key="1">
    <citation type="submission" date="2022-12" db="EMBL/GenBank/DDBJ databases">
        <authorList>
            <person name="Wang J."/>
        </authorList>
    </citation>
    <scope>NUCLEOTIDE SEQUENCE</scope>
    <source>
        <strain evidence="4">HY-42-06</strain>
    </source>
</reference>
<dbReference type="PANTHER" id="PTHR10587">
    <property type="entry name" value="GLYCOSYL TRANSFERASE-RELATED"/>
    <property type="match status" value="1"/>
</dbReference>
<evidence type="ECO:0000256" key="2">
    <source>
        <dbReference type="SAM" id="Phobius"/>
    </source>
</evidence>
<proteinExistence type="predicted"/>
<dbReference type="InterPro" id="IPR011330">
    <property type="entry name" value="Glyco_hydro/deAcase_b/a-brl"/>
</dbReference>
<feature type="transmembrane region" description="Helical" evidence="2">
    <location>
        <begin position="12"/>
        <end position="30"/>
    </location>
</feature>
<dbReference type="Gene3D" id="3.20.20.370">
    <property type="entry name" value="Glycoside hydrolase/deacetylase"/>
    <property type="match status" value="1"/>
</dbReference>
<organism evidence="4 5">
    <name type="scientific">Clostridium ganghwense</name>
    <dbReference type="NCBI Taxonomy" id="312089"/>
    <lineage>
        <taxon>Bacteria</taxon>
        <taxon>Bacillati</taxon>
        <taxon>Bacillota</taxon>
        <taxon>Clostridia</taxon>
        <taxon>Eubacteriales</taxon>
        <taxon>Clostridiaceae</taxon>
        <taxon>Clostridium</taxon>
    </lineage>
</organism>
<dbReference type="InterPro" id="IPR002509">
    <property type="entry name" value="NODB_dom"/>
</dbReference>
<dbReference type="SUPFAM" id="SSF88713">
    <property type="entry name" value="Glycoside hydrolase/deacetylase"/>
    <property type="match status" value="1"/>
</dbReference>
<dbReference type="InterPro" id="IPR050248">
    <property type="entry name" value="Polysacc_deacetylase_ArnD"/>
</dbReference>
<keyword evidence="5" id="KW-1185">Reference proteome</keyword>
<keyword evidence="2" id="KW-0812">Transmembrane</keyword>
<protein>
    <submittedName>
        <fullName evidence="4">Polysaccharide deacetylase</fullName>
    </submittedName>
</protein>